<dbReference type="AlphaFoldDB" id="A0A2C5Z5R2"/>
<keyword evidence="1" id="KW-0732">Signal</keyword>
<organism evidence="2 3">
    <name type="scientific">Ophiocordyceps camponoti-rufipedis</name>
    <dbReference type="NCBI Taxonomy" id="2004952"/>
    <lineage>
        <taxon>Eukaryota</taxon>
        <taxon>Fungi</taxon>
        <taxon>Dikarya</taxon>
        <taxon>Ascomycota</taxon>
        <taxon>Pezizomycotina</taxon>
        <taxon>Sordariomycetes</taxon>
        <taxon>Hypocreomycetidae</taxon>
        <taxon>Hypocreales</taxon>
        <taxon>Ophiocordycipitaceae</taxon>
        <taxon>Ophiocordyceps</taxon>
    </lineage>
</organism>
<reference evidence="2 3" key="1">
    <citation type="submission" date="2017-06" db="EMBL/GenBank/DDBJ databases">
        <title>Ant-infecting Ophiocordyceps genomes reveal a high diversity of potential behavioral manipulation genes and a possible major role for enterotoxins.</title>
        <authorList>
            <person name="De Bekker C."/>
            <person name="Evans H.C."/>
            <person name="Brachmann A."/>
            <person name="Hughes D.P."/>
        </authorList>
    </citation>
    <scope>NUCLEOTIDE SEQUENCE [LARGE SCALE GENOMIC DNA]</scope>
    <source>
        <strain evidence="2 3">Map16</strain>
    </source>
</reference>
<keyword evidence="3" id="KW-1185">Reference proteome</keyword>
<sequence>MLSNLLLSLTLLLLATPSSAEVNYLAAMPMLQPRGALLPRKTATATPTVSGISEACLMAAESVLGTAPSPPPDVQSAILKNPQTNPCDFSTPQSLTSQFSSYSSLLASWASSNENKLTACSDLSTLGALTDCNKEQATSTRSGNLAVRPTGYAVAACAAAAAGFAAVAL</sequence>
<protein>
    <recommendedName>
        <fullName evidence="4">Infection structure specific protein</fullName>
    </recommendedName>
</protein>
<feature type="chain" id="PRO_5012383507" description="Infection structure specific protein" evidence="1">
    <location>
        <begin position="21"/>
        <end position="169"/>
    </location>
</feature>
<dbReference type="Proteomes" id="UP000226431">
    <property type="component" value="Unassembled WGS sequence"/>
</dbReference>
<evidence type="ECO:0000256" key="1">
    <source>
        <dbReference type="SAM" id="SignalP"/>
    </source>
</evidence>
<feature type="signal peptide" evidence="1">
    <location>
        <begin position="1"/>
        <end position="20"/>
    </location>
</feature>
<dbReference type="OrthoDB" id="3561078at2759"/>
<gene>
    <name evidence="2" type="ORF">CDD80_2620</name>
</gene>
<evidence type="ECO:0000313" key="2">
    <source>
        <dbReference type="EMBL" id="PHH75130.1"/>
    </source>
</evidence>
<name>A0A2C5Z5R2_9HYPO</name>
<proteinExistence type="predicted"/>
<accession>A0A2C5Z5R2</accession>
<dbReference type="EMBL" id="NJES01000234">
    <property type="protein sequence ID" value="PHH75130.1"/>
    <property type="molecule type" value="Genomic_DNA"/>
</dbReference>
<dbReference type="STRING" id="2004952.A0A2C5Z5R2"/>
<evidence type="ECO:0008006" key="4">
    <source>
        <dbReference type="Google" id="ProtNLM"/>
    </source>
</evidence>
<evidence type="ECO:0000313" key="3">
    <source>
        <dbReference type="Proteomes" id="UP000226431"/>
    </source>
</evidence>
<comment type="caution">
    <text evidence="2">The sequence shown here is derived from an EMBL/GenBank/DDBJ whole genome shotgun (WGS) entry which is preliminary data.</text>
</comment>